<feature type="compositionally biased region" description="Basic residues" evidence="1">
    <location>
        <begin position="76"/>
        <end position="89"/>
    </location>
</feature>
<proteinExistence type="predicted"/>
<accession>A0A9N8H3S4</accession>
<protein>
    <submittedName>
        <fullName evidence="2">Uncharacterized protein</fullName>
    </submittedName>
</protein>
<comment type="caution">
    <text evidence="2">The sequence shown here is derived from an EMBL/GenBank/DDBJ whole genome shotgun (WGS) entry which is preliminary data.</text>
</comment>
<evidence type="ECO:0000313" key="2">
    <source>
        <dbReference type="EMBL" id="CAB9500903.1"/>
    </source>
</evidence>
<sequence>MMCPTTTTTENQPTGPKEKRDSLEGMCILAAANAGSLPDSPRGVVDHDNDVVDDDSAARKERRRERRRSDNESNHGRVRSRSRSSRRSLSKAGSRRGLLWASDSTGTLRQTHTFDGETQDAPCGSAGSLKQSHSANCLKKSSFDSTERKSSETKTNRKKRSSKNKELKEHAATLTQSSSTPNLKASTLKSSTLTTEPTLLDNASLILQQRKTDRRRRSTIDQSKVDSLGNNMRRTSLISKDSFPSLLNDLDRATTH</sequence>
<feature type="region of interest" description="Disordered" evidence="1">
    <location>
        <begin position="1"/>
        <end position="190"/>
    </location>
</feature>
<gene>
    <name evidence="2" type="ORF">SEMRO_94_G049140.1</name>
</gene>
<dbReference type="EMBL" id="CAICTM010000093">
    <property type="protein sequence ID" value="CAB9500903.1"/>
    <property type="molecule type" value="Genomic_DNA"/>
</dbReference>
<keyword evidence="3" id="KW-1185">Reference proteome</keyword>
<dbReference type="Proteomes" id="UP001153069">
    <property type="component" value="Unassembled WGS sequence"/>
</dbReference>
<feature type="compositionally biased region" description="Basic and acidic residues" evidence="1">
    <location>
        <begin position="141"/>
        <end position="155"/>
    </location>
</feature>
<organism evidence="2 3">
    <name type="scientific">Seminavis robusta</name>
    <dbReference type="NCBI Taxonomy" id="568900"/>
    <lineage>
        <taxon>Eukaryota</taxon>
        <taxon>Sar</taxon>
        <taxon>Stramenopiles</taxon>
        <taxon>Ochrophyta</taxon>
        <taxon>Bacillariophyta</taxon>
        <taxon>Bacillariophyceae</taxon>
        <taxon>Bacillariophycidae</taxon>
        <taxon>Naviculales</taxon>
        <taxon>Naviculaceae</taxon>
        <taxon>Seminavis</taxon>
    </lineage>
</organism>
<feature type="region of interest" description="Disordered" evidence="1">
    <location>
        <begin position="209"/>
        <end position="228"/>
    </location>
</feature>
<evidence type="ECO:0000313" key="3">
    <source>
        <dbReference type="Proteomes" id="UP001153069"/>
    </source>
</evidence>
<dbReference type="AlphaFoldDB" id="A0A9N8H3S4"/>
<feature type="compositionally biased region" description="Polar residues" evidence="1">
    <location>
        <begin position="173"/>
        <end position="182"/>
    </location>
</feature>
<feature type="compositionally biased region" description="Low complexity" evidence="1">
    <location>
        <begin position="90"/>
        <end position="99"/>
    </location>
</feature>
<reference evidence="2" key="1">
    <citation type="submission" date="2020-06" db="EMBL/GenBank/DDBJ databases">
        <authorList>
            <consortium name="Plant Systems Biology data submission"/>
        </authorList>
    </citation>
    <scope>NUCLEOTIDE SEQUENCE</scope>
    <source>
        <strain evidence="2">D6</strain>
    </source>
</reference>
<name>A0A9N8H3S4_9STRA</name>
<evidence type="ECO:0000256" key="1">
    <source>
        <dbReference type="SAM" id="MobiDB-lite"/>
    </source>
</evidence>
<feature type="compositionally biased region" description="Polar residues" evidence="1">
    <location>
        <begin position="102"/>
        <end position="113"/>
    </location>
</feature>